<dbReference type="PANTHER" id="PTHR47126">
    <property type="entry name" value="5'-ADENYLYLSULFATE REDUCTASE-LIKE 7"/>
    <property type="match status" value="1"/>
</dbReference>
<name>A0AAN7LAA2_9MYRT</name>
<dbReference type="Proteomes" id="UP001345219">
    <property type="component" value="Chromosome 14"/>
</dbReference>
<comment type="caution">
    <text evidence="1">The sequence shown here is derived from an EMBL/GenBank/DDBJ whole genome shotgun (WGS) entry which is preliminary data.</text>
</comment>
<protein>
    <submittedName>
        <fullName evidence="1">Uncharacterized protein</fullName>
    </submittedName>
</protein>
<dbReference type="AlphaFoldDB" id="A0AAN7LAA2"/>
<dbReference type="InterPro" id="IPR044794">
    <property type="entry name" value="APRL5/7"/>
</dbReference>
<accession>A0AAN7LAA2</accession>
<proteinExistence type="predicted"/>
<sequence length="266" mass="29387">MESERTLLTMLAAVLVCPSDRPLVPVVLHSVPRNGLPSCGGAISTPTGLRFLTGMVRFVAIALPVPCRTRTSSFPVPFAVAVPFLDHPESASAACCPFSHRLALKYNVLSSMFPQIVHLAVEQSSTTPRYIITTWVLFASASNSLTGLEPVHDMEEDVLMRQDRSSQKGMLKREPFLMLSILFLCSRVLMMGLPRTLSWLKSFWTSCVSHVNLGIFGETSQILSGVLQMIDVRRFRMMLRHCKPQSFCGGTRNARVWASSLASVSQ</sequence>
<keyword evidence="2" id="KW-1185">Reference proteome</keyword>
<dbReference type="EMBL" id="JAXIOK010000002">
    <property type="protein sequence ID" value="KAK4777456.1"/>
    <property type="molecule type" value="Genomic_DNA"/>
</dbReference>
<dbReference type="PANTHER" id="PTHR47126:SF3">
    <property type="entry name" value="5'-ADENYLYLSULFATE REDUCTASE-LIKE 5"/>
    <property type="match status" value="1"/>
</dbReference>
<evidence type="ECO:0000313" key="2">
    <source>
        <dbReference type="Proteomes" id="UP001345219"/>
    </source>
</evidence>
<reference evidence="1 2" key="1">
    <citation type="journal article" date="2023" name="Hortic Res">
        <title>Pangenome of water caltrop reveals structural variations and asymmetric subgenome divergence after allopolyploidization.</title>
        <authorList>
            <person name="Zhang X."/>
            <person name="Chen Y."/>
            <person name="Wang L."/>
            <person name="Yuan Y."/>
            <person name="Fang M."/>
            <person name="Shi L."/>
            <person name="Lu R."/>
            <person name="Comes H.P."/>
            <person name="Ma Y."/>
            <person name="Chen Y."/>
            <person name="Huang G."/>
            <person name="Zhou Y."/>
            <person name="Zheng Z."/>
            <person name="Qiu Y."/>
        </authorList>
    </citation>
    <scope>NUCLEOTIDE SEQUENCE [LARGE SCALE GENOMIC DNA]</scope>
    <source>
        <tissue evidence="1">Roots</tissue>
    </source>
</reference>
<organism evidence="1 2">
    <name type="scientific">Trapa incisa</name>
    <dbReference type="NCBI Taxonomy" id="236973"/>
    <lineage>
        <taxon>Eukaryota</taxon>
        <taxon>Viridiplantae</taxon>
        <taxon>Streptophyta</taxon>
        <taxon>Embryophyta</taxon>
        <taxon>Tracheophyta</taxon>
        <taxon>Spermatophyta</taxon>
        <taxon>Magnoliopsida</taxon>
        <taxon>eudicotyledons</taxon>
        <taxon>Gunneridae</taxon>
        <taxon>Pentapetalae</taxon>
        <taxon>rosids</taxon>
        <taxon>malvids</taxon>
        <taxon>Myrtales</taxon>
        <taxon>Lythraceae</taxon>
        <taxon>Trapa</taxon>
    </lineage>
</organism>
<evidence type="ECO:0000313" key="1">
    <source>
        <dbReference type="EMBL" id="KAK4777456.1"/>
    </source>
</evidence>
<gene>
    <name evidence="1" type="ORF">SAY87_017643</name>
</gene>